<keyword evidence="3" id="KW-1185">Reference proteome</keyword>
<feature type="compositionally biased region" description="Low complexity" evidence="1">
    <location>
        <begin position="170"/>
        <end position="179"/>
    </location>
</feature>
<evidence type="ECO:0000313" key="3">
    <source>
        <dbReference type="Proteomes" id="UP000008022"/>
    </source>
</evidence>
<proteinExistence type="predicted"/>
<dbReference type="EnsemblPlants" id="ORUFI06G13720.1">
    <property type="protein sequence ID" value="ORUFI06G13720.1"/>
    <property type="gene ID" value="ORUFI06G13720"/>
</dbReference>
<name>A0A0E0PX58_ORYRU</name>
<accession>A0A0E0PX58</accession>
<dbReference type="AlphaFoldDB" id="A0A0E0PX58"/>
<dbReference type="Gramene" id="ORUFI06G13720.1">
    <property type="protein sequence ID" value="ORUFI06G13720.1"/>
    <property type="gene ID" value="ORUFI06G13720"/>
</dbReference>
<evidence type="ECO:0000313" key="2">
    <source>
        <dbReference type="EnsemblPlants" id="ORUFI06G13720.1"/>
    </source>
</evidence>
<protein>
    <submittedName>
        <fullName evidence="2">Uncharacterized protein</fullName>
    </submittedName>
</protein>
<reference evidence="2" key="2">
    <citation type="submission" date="2015-06" db="UniProtKB">
        <authorList>
            <consortium name="EnsemblPlants"/>
        </authorList>
    </citation>
    <scope>IDENTIFICATION</scope>
</reference>
<feature type="region of interest" description="Disordered" evidence="1">
    <location>
        <begin position="1"/>
        <end position="85"/>
    </location>
</feature>
<evidence type="ECO:0000256" key="1">
    <source>
        <dbReference type="SAM" id="MobiDB-lite"/>
    </source>
</evidence>
<dbReference type="HOGENOM" id="CLU_1216467_0_0_1"/>
<feature type="compositionally biased region" description="Basic and acidic residues" evidence="1">
    <location>
        <begin position="64"/>
        <end position="75"/>
    </location>
</feature>
<reference evidence="3" key="1">
    <citation type="submission" date="2013-06" db="EMBL/GenBank/DDBJ databases">
        <authorList>
            <person name="Zhao Q."/>
        </authorList>
    </citation>
    <scope>NUCLEOTIDE SEQUENCE</scope>
    <source>
        <strain evidence="3">cv. W1943</strain>
    </source>
</reference>
<organism evidence="2 3">
    <name type="scientific">Oryza rufipogon</name>
    <name type="common">Brownbeard rice</name>
    <name type="synonym">Asian wild rice</name>
    <dbReference type="NCBI Taxonomy" id="4529"/>
    <lineage>
        <taxon>Eukaryota</taxon>
        <taxon>Viridiplantae</taxon>
        <taxon>Streptophyta</taxon>
        <taxon>Embryophyta</taxon>
        <taxon>Tracheophyta</taxon>
        <taxon>Spermatophyta</taxon>
        <taxon>Magnoliopsida</taxon>
        <taxon>Liliopsida</taxon>
        <taxon>Poales</taxon>
        <taxon>Poaceae</taxon>
        <taxon>BOP clade</taxon>
        <taxon>Oryzoideae</taxon>
        <taxon>Oryzeae</taxon>
        <taxon>Oryzinae</taxon>
        <taxon>Oryza</taxon>
    </lineage>
</organism>
<feature type="region of interest" description="Disordered" evidence="1">
    <location>
        <begin position="170"/>
        <end position="228"/>
    </location>
</feature>
<sequence>MDKWQHVASTTPHQGPSVGRLHLTTTPESCLRTAPFHHPLASSPDLAGGEPGLAASIQLRNSPQKREGAPERARVPTDNQEDFPPPPAPFALPSGHAPMLVTVPPLRLRCHPPAPLLPGHRATHLAFRAPQRHPGYLAARSRGALGCLSGRPRHRRAAVAAPSCPALPRARASRAAAATPRRRARSRHRVARSGLEGTGSATSPHRPAVSVRPRWGVDLVGFSPPTSR</sequence>
<feature type="compositionally biased region" description="Basic residues" evidence="1">
    <location>
        <begin position="180"/>
        <end position="191"/>
    </location>
</feature>
<dbReference type="Proteomes" id="UP000008022">
    <property type="component" value="Unassembled WGS sequence"/>
</dbReference>